<proteinExistence type="predicted"/>
<gene>
    <name evidence="2" type="ORF">O181_003308</name>
</gene>
<reference evidence="2" key="1">
    <citation type="submission" date="2021-03" db="EMBL/GenBank/DDBJ databases">
        <title>Draft genome sequence of rust myrtle Austropuccinia psidii MF-1, a brazilian biotype.</title>
        <authorList>
            <person name="Quecine M.C."/>
            <person name="Pachon D.M.R."/>
            <person name="Bonatelli M.L."/>
            <person name="Correr F.H."/>
            <person name="Franceschini L.M."/>
            <person name="Leite T.F."/>
            <person name="Margarido G.R.A."/>
            <person name="Almeida C.A."/>
            <person name="Ferrarezi J.A."/>
            <person name="Labate C.A."/>
        </authorList>
    </citation>
    <scope>NUCLEOTIDE SEQUENCE</scope>
    <source>
        <strain evidence="2">MF-1</strain>
    </source>
</reference>
<dbReference type="AlphaFoldDB" id="A0A9Q3BE82"/>
<keyword evidence="3" id="KW-1185">Reference proteome</keyword>
<feature type="region of interest" description="Disordered" evidence="1">
    <location>
        <begin position="58"/>
        <end position="78"/>
    </location>
</feature>
<evidence type="ECO:0000313" key="2">
    <source>
        <dbReference type="EMBL" id="MBW0463593.1"/>
    </source>
</evidence>
<protein>
    <submittedName>
        <fullName evidence="2">Uncharacterized protein</fullName>
    </submittedName>
</protein>
<evidence type="ECO:0000256" key="1">
    <source>
        <dbReference type="SAM" id="MobiDB-lite"/>
    </source>
</evidence>
<dbReference type="Proteomes" id="UP000765509">
    <property type="component" value="Unassembled WGS sequence"/>
</dbReference>
<accession>A0A9Q3BE82</accession>
<comment type="caution">
    <text evidence="2">The sequence shown here is derived from an EMBL/GenBank/DDBJ whole genome shotgun (WGS) entry which is preliminary data.</text>
</comment>
<dbReference type="EMBL" id="AVOT02000594">
    <property type="protein sequence ID" value="MBW0463593.1"/>
    <property type="molecule type" value="Genomic_DNA"/>
</dbReference>
<evidence type="ECO:0000313" key="3">
    <source>
        <dbReference type="Proteomes" id="UP000765509"/>
    </source>
</evidence>
<sequence length="109" mass="12658">MSETMEHKSISRECGGDLEHAIRIKGIEPSSTEDYIKSMENITTRTTIGRNWYEYQTDNKTSGKPISREKSKKQKNRAPFKCHKYGISSHLTNTFPDETRFKDIKLENT</sequence>
<organism evidence="2 3">
    <name type="scientific">Austropuccinia psidii MF-1</name>
    <dbReference type="NCBI Taxonomy" id="1389203"/>
    <lineage>
        <taxon>Eukaryota</taxon>
        <taxon>Fungi</taxon>
        <taxon>Dikarya</taxon>
        <taxon>Basidiomycota</taxon>
        <taxon>Pucciniomycotina</taxon>
        <taxon>Pucciniomycetes</taxon>
        <taxon>Pucciniales</taxon>
        <taxon>Sphaerophragmiaceae</taxon>
        <taxon>Austropuccinia</taxon>
    </lineage>
</organism>
<name>A0A9Q3BE82_9BASI</name>